<proteinExistence type="predicted"/>
<dbReference type="Gene3D" id="3.40.50.2000">
    <property type="entry name" value="Glycogen Phosphorylase B"/>
    <property type="match status" value="2"/>
</dbReference>
<reference evidence="2" key="1">
    <citation type="submission" date="2020-07" db="EMBL/GenBank/DDBJ databases">
        <title>Genome sequence and genetic diversity analysis of an under-domesticated orphan crop, white fonio (Digitaria exilis).</title>
        <authorList>
            <person name="Bennetzen J.L."/>
            <person name="Chen S."/>
            <person name="Ma X."/>
            <person name="Wang X."/>
            <person name="Yssel A.E.J."/>
            <person name="Chaluvadi S.R."/>
            <person name="Johnson M."/>
            <person name="Gangashetty P."/>
            <person name="Hamidou F."/>
            <person name="Sanogo M.D."/>
            <person name="Zwaenepoel A."/>
            <person name="Wallace J."/>
            <person name="Van De Peer Y."/>
            <person name="Van Deynze A."/>
        </authorList>
    </citation>
    <scope>NUCLEOTIDE SEQUENCE</scope>
    <source>
        <tissue evidence="2">Leaves</tissue>
    </source>
</reference>
<keyword evidence="3" id="KW-1185">Reference proteome</keyword>
<gene>
    <name evidence="2" type="ORF">HU200_021964</name>
</gene>
<dbReference type="InterPro" id="IPR002213">
    <property type="entry name" value="UDP_glucos_trans"/>
</dbReference>
<dbReference type="OrthoDB" id="5835829at2759"/>
<dbReference type="AlphaFoldDB" id="A0A835C5F3"/>
<protein>
    <recommendedName>
        <fullName evidence="4">Glycosyltransferase</fullName>
    </recommendedName>
</protein>
<accession>A0A835C5F3</accession>
<dbReference type="SUPFAM" id="SSF53756">
    <property type="entry name" value="UDP-Glycosyltransferase/glycogen phosphorylase"/>
    <property type="match status" value="1"/>
</dbReference>
<dbReference type="EMBL" id="JACEFO010001669">
    <property type="protein sequence ID" value="KAF8722835.1"/>
    <property type="molecule type" value="Genomic_DNA"/>
</dbReference>
<name>A0A835C5F3_9POAL</name>
<keyword evidence="1" id="KW-0808">Transferase</keyword>
<evidence type="ECO:0008006" key="4">
    <source>
        <dbReference type="Google" id="ProtNLM"/>
    </source>
</evidence>
<comment type="caution">
    <text evidence="2">The sequence shown here is derived from an EMBL/GenBank/DDBJ whole genome shotgun (WGS) entry which is preliminary data.</text>
</comment>
<dbReference type="GO" id="GO:0035251">
    <property type="term" value="F:UDP-glucosyltransferase activity"/>
    <property type="evidence" value="ECO:0007669"/>
    <property type="project" value="InterPro"/>
</dbReference>
<dbReference type="CDD" id="cd03784">
    <property type="entry name" value="GT1_Gtf-like"/>
    <property type="match status" value="1"/>
</dbReference>
<dbReference type="PANTHER" id="PTHR48049:SF84">
    <property type="entry name" value="UDP-GLYCOSYLTRANSFERASE 79A6"/>
    <property type="match status" value="1"/>
</dbReference>
<organism evidence="2 3">
    <name type="scientific">Digitaria exilis</name>
    <dbReference type="NCBI Taxonomy" id="1010633"/>
    <lineage>
        <taxon>Eukaryota</taxon>
        <taxon>Viridiplantae</taxon>
        <taxon>Streptophyta</taxon>
        <taxon>Embryophyta</taxon>
        <taxon>Tracheophyta</taxon>
        <taxon>Spermatophyta</taxon>
        <taxon>Magnoliopsida</taxon>
        <taxon>Liliopsida</taxon>
        <taxon>Poales</taxon>
        <taxon>Poaceae</taxon>
        <taxon>PACMAD clade</taxon>
        <taxon>Panicoideae</taxon>
        <taxon>Panicodae</taxon>
        <taxon>Paniceae</taxon>
        <taxon>Anthephorinae</taxon>
        <taxon>Digitaria</taxon>
    </lineage>
</organism>
<dbReference type="PANTHER" id="PTHR48049">
    <property type="entry name" value="GLYCOSYLTRANSFERASE"/>
    <property type="match status" value="1"/>
</dbReference>
<sequence>MAGGGEGDAGSGNNLHLVMFPWLAFGHISPFAQLARKLVSMDAGIRVTFLTASGIVPRVEAMLASATAAVTVMPLDLPHVPGLPGGASNTSELSADGAELLKLAVDATSPAVSTLLAELRPDAVLIDFATPWVCDAAAALGIKVLYFCVFSASAFAYTTVPARLVAVDDGVQQQSQRSPSARDLMVAPAGYPPDSVVASVPAHLGQDLMYIYTSFHGMPSVYDRVIAGINGSAGLVMKTCHEMEGRYIDYISAQYGKKPVLLAGPVVPDPPQGELEEPWATWLSSFPDDAVVFASFGSETFLSIPAATELLLGLEATGRPFLVVLNFPKGTDDPAAELAARVPPGLEERVRVRGVVHTGWVQQQHILRHRSVGCFVNHAGFSSVVEGLVAGCRLVMLPMKLDQYFNAMLFARELGVGVEVARREEDGWFRREDVSDAVAAAVATGGEGEGYKKWREFFTADAMQDKFAVEFVRELKEVVRA</sequence>
<dbReference type="Pfam" id="PF00201">
    <property type="entry name" value="UDPGT"/>
    <property type="match status" value="1"/>
</dbReference>
<evidence type="ECO:0000313" key="2">
    <source>
        <dbReference type="EMBL" id="KAF8722835.1"/>
    </source>
</evidence>
<evidence type="ECO:0000313" key="3">
    <source>
        <dbReference type="Proteomes" id="UP000636709"/>
    </source>
</evidence>
<evidence type="ECO:0000256" key="1">
    <source>
        <dbReference type="ARBA" id="ARBA00022679"/>
    </source>
</evidence>
<dbReference type="Proteomes" id="UP000636709">
    <property type="component" value="Unassembled WGS sequence"/>
</dbReference>
<dbReference type="FunFam" id="3.40.50.2000:FF:000257">
    <property type="entry name" value="Glycosyltransferase"/>
    <property type="match status" value="1"/>
</dbReference>
<dbReference type="InterPro" id="IPR050481">
    <property type="entry name" value="UDP-glycosyltransf_plant"/>
</dbReference>